<name>A0A645AR03_9ZZZZ</name>
<protein>
    <recommendedName>
        <fullName evidence="1">DUF6385 domain-containing protein</fullName>
    </recommendedName>
</protein>
<reference evidence="2" key="1">
    <citation type="submission" date="2019-08" db="EMBL/GenBank/DDBJ databases">
        <authorList>
            <person name="Kucharzyk K."/>
            <person name="Murdoch R.W."/>
            <person name="Higgins S."/>
            <person name="Loffler F."/>
        </authorList>
    </citation>
    <scope>NUCLEOTIDE SEQUENCE</scope>
</reference>
<dbReference type="NCBIfam" id="NF033679">
    <property type="entry name" value="DNRLRE_dom"/>
    <property type="match status" value="1"/>
</dbReference>
<dbReference type="InterPro" id="IPR045965">
    <property type="entry name" value="DUF6385"/>
</dbReference>
<dbReference type="EMBL" id="VSSQ01015295">
    <property type="protein sequence ID" value="MPM55487.1"/>
    <property type="molecule type" value="Genomic_DNA"/>
</dbReference>
<organism evidence="2">
    <name type="scientific">bioreactor metagenome</name>
    <dbReference type="NCBI Taxonomy" id="1076179"/>
    <lineage>
        <taxon>unclassified sequences</taxon>
        <taxon>metagenomes</taxon>
        <taxon>ecological metagenomes</taxon>
    </lineage>
</organism>
<gene>
    <name evidence="2" type="ORF">SDC9_102284</name>
</gene>
<dbReference type="AlphaFoldDB" id="A0A645AR03"/>
<accession>A0A645AR03</accession>
<comment type="caution">
    <text evidence="2">The sequence shown here is derived from an EMBL/GenBank/DDBJ whole genome shotgun (WGS) entry which is preliminary data.</text>
</comment>
<evidence type="ECO:0000259" key="1">
    <source>
        <dbReference type="Pfam" id="PF19912"/>
    </source>
</evidence>
<dbReference type="Pfam" id="PF19912">
    <property type="entry name" value="DUF6385"/>
    <property type="match status" value="1"/>
</dbReference>
<sequence length="217" mass="24598">MCENDINDTNLEVYQVTSKYSPKKVSWYHHPLISGNPIDTIELKGKPGMAVTLRLTQLAAKWYSGAEANFGVLIKSNDETSSGFAGFCSREWDDARCWPVLEVHYAQPDKPGCEPTLDLREDFLATSEYIYSSTLDVLIFNYTYELHNRGDFPVEASLLLSMNGADWTVNALNRIIPPHSAEILMPDTITRYARLRFRTLEVGHKSVIQVYIQGRMA</sequence>
<proteinExistence type="predicted"/>
<feature type="domain" description="DUF6385" evidence="1">
    <location>
        <begin position="141"/>
        <end position="215"/>
    </location>
</feature>
<evidence type="ECO:0000313" key="2">
    <source>
        <dbReference type="EMBL" id="MPM55487.1"/>
    </source>
</evidence>